<feature type="domain" description="C2H2-type" evidence="9">
    <location>
        <begin position="208"/>
        <end position="235"/>
    </location>
</feature>
<dbReference type="Pfam" id="PF00096">
    <property type="entry name" value="zf-C2H2"/>
    <property type="match status" value="6"/>
</dbReference>
<keyword evidence="11" id="KW-1185">Reference proteome</keyword>
<protein>
    <recommendedName>
        <fullName evidence="9">C2H2-type domain-containing protein</fullName>
    </recommendedName>
</protein>
<dbReference type="SUPFAM" id="SSF57667">
    <property type="entry name" value="beta-beta-alpha zinc fingers"/>
    <property type="match status" value="3"/>
</dbReference>
<dbReference type="Proteomes" id="UP001148838">
    <property type="component" value="Unassembled WGS sequence"/>
</dbReference>
<feature type="domain" description="C2H2-type" evidence="9">
    <location>
        <begin position="236"/>
        <end position="263"/>
    </location>
</feature>
<dbReference type="SMART" id="SM00355">
    <property type="entry name" value="ZnF_C2H2"/>
    <property type="match status" value="6"/>
</dbReference>
<name>A0ABQ8RVN8_PERAM</name>
<evidence type="ECO:0000313" key="10">
    <source>
        <dbReference type="EMBL" id="KAJ4425687.1"/>
    </source>
</evidence>
<dbReference type="InterPro" id="IPR036236">
    <property type="entry name" value="Znf_C2H2_sf"/>
</dbReference>
<dbReference type="InterPro" id="IPR050331">
    <property type="entry name" value="Zinc_finger"/>
</dbReference>
<dbReference type="PROSITE" id="PS50157">
    <property type="entry name" value="ZINC_FINGER_C2H2_2"/>
    <property type="match status" value="6"/>
</dbReference>
<accession>A0ABQ8RVN8</accession>
<evidence type="ECO:0000256" key="1">
    <source>
        <dbReference type="ARBA" id="ARBA00004123"/>
    </source>
</evidence>
<comment type="subcellular location">
    <subcellularLocation>
        <location evidence="1">Nucleus</location>
    </subcellularLocation>
</comment>
<keyword evidence="6" id="KW-0238">DNA-binding</keyword>
<evidence type="ECO:0000256" key="3">
    <source>
        <dbReference type="ARBA" id="ARBA00022737"/>
    </source>
</evidence>
<keyword evidence="4 8" id="KW-0863">Zinc-finger</keyword>
<evidence type="ECO:0000256" key="2">
    <source>
        <dbReference type="ARBA" id="ARBA00022723"/>
    </source>
</evidence>
<feature type="domain" description="C2H2-type" evidence="9">
    <location>
        <begin position="292"/>
        <end position="319"/>
    </location>
</feature>
<keyword evidence="7" id="KW-0539">Nucleus</keyword>
<keyword evidence="2" id="KW-0479">Metal-binding</keyword>
<evidence type="ECO:0000256" key="8">
    <source>
        <dbReference type="PROSITE-ProRule" id="PRU00042"/>
    </source>
</evidence>
<evidence type="ECO:0000256" key="4">
    <source>
        <dbReference type="ARBA" id="ARBA00022771"/>
    </source>
</evidence>
<reference evidence="10 11" key="1">
    <citation type="journal article" date="2022" name="Allergy">
        <title>Genome assembly and annotation of Periplaneta americana reveal a comprehensive cockroach allergen profile.</title>
        <authorList>
            <person name="Wang L."/>
            <person name="Xiong Q."/>
            <person name="Saelim N."/>
            <person name="Wang L."/>
            <person name="Nong W."/>
            <person name="Wan A.T."/>
            <person name="Shi M."/>
            <person name="Liu X."/>
            <person name="Cao Q."/>
            <person name="Hui J.H.L."/>
            <person name="Sookrung N."/>
            <person name="Leung T.F."/>
            <person name="Tungtrongchitr A."/>
            <person name="Tsui S.K.W."/>
        </authorList>
    </citation>
    <scope>NUCLEOTIDE SEQUENCE [LARGE SCALE GENOMIC DNA]</scope>
    <source>
        <strain evidence="10">PWHHKU_190912</strain>
    </source>
</reference>
<sequence length="319" mass="36753">MSVTVVMDVIKKEPEVDPLAIHWSDDTDKDEKKPLLQEGNLFDFHVAGIKTESVDYSYDLTSETKVEEPAVPTDFLSIECKAEVNDKLNEDIDSIVTWTKNLHLKINRGKTQAIILGHKRQTDAVKHLDISSIKVESCDVGAVEGNRMPHPLKCYGCGKDFWDLEELNIHIRVHKDEKPLKCDACEECFTTPAELNKHARKHRREKTFKCDVCGRCFSRCSHLKTHVRTHTGEKPFMCDECQMCFSRSDHLKKHVRVHSGNKPFKCDICEKRFSQSYRLKLHARIHTGEKPFKCDGCEMSFSRPDHLKRHARLHTGETI</sequence>
<organism evidence="10 11">
    <name type="scientific">Periplaneta americana</name>
    <name type="common">American cockroach</name>
    <name type="synonym">Blatta americana</name>
    <dbReference type="NCBI Taxonomy" id="6978"/>
    <lineage>
        <taxon>Eukaryota</taxon>
        <taxon>Metazoa</taxon>
        <taxon>Ecdysozoa</taxon>
        <taxon>Arthropoda</taxon>
        <taxon>Hexapoda</taxon>
        <taxon>Insecta</taxon>
        <taxon>Pterygota</taxon>
        <taxon>Neoptera</taxon>
        <taxon>Polyneoptera</taxon>
        <taxon>Dictyoptera</taxon>
        <taxon>Blattodea</taxon>
        <taxon>Blattoidea</taxon>
        <taxon>Blattidae</taxon>
        <taxon>Blattinae</taxon>
        <taxon>Periplaneta</taxon>
    </lineage>
</organism>
<evidence type="ECO:0000256" key="5">
    <source>
        <dbReference type="ARBA" id="ARBA00022833"/>
    </source>
</evidence>
<feature type="domain" description="C2H2-type" evidence="9">
    <location>
        <begin position="180"/>
        <end position="207"/>
    </location>
</feature>
<comment type="caution">
    <text evidence="10">The sequence shown here is derived from an EMBL/GenBank/DDBJ whole genome shotgun (WGS) entry which is preliminary data.</text>
</comment>
<dbReference type="PROSITE" id="PS00028">
    <property type="entry name" value="ZINC_FINGER_C2H2_1"/>
    <property type="match status" value="6"/>
</dbReference>
<feature type="domain" description="C2H2-type" evidence="9">
    <location>
        <begin position="264"/>
        <end position="291"/>
    </location>
</feature>
<dbReference type="PANTHER" id="PTHR16515">
    <property type="entry name" value="PR DOMAIN ZINC FINGER PROTEIN"/>
    <property type="match status" value="1"/>
</dbReference>
<evidence type="ECO:0000256" key="6">
    <source>
        <dbReference type="ARBA" id="ARBA00023125"/>
    </source>
</evidence>
<dbReference type="Gene3D" id="3.30.160.60">
    <property type="entry name" value="Classic Zinc Finger"/>
    <property type="match status" value="6"/>
</dbReference>
<keyword evidence="3" id="KW-0677">Repeat</keyword>
<proteinExistence type="predicted"/>
<evidence type="ECO:0000313" key="11">
    <source>
        <dbReference type="Proteomes" id="UP001148838"/>
    </source>
</evidence>
<evidence type="ECO:0000259" key="9">
    <source>
        <dbReference type="PROSITE" id="PS50157"/>
    </source>
</evidence>
<dbReference type="InterPro" id="IPR013087">
    <property type="entry name" value="Znf_C2H2_type"/>
</dbReference>
<dbReference type="EMBL" id="JAJSOF020000042">
    <property type="protein sequence ID" value="KAJ4425687.1"/>
    <property type="molecule type" value="Genomic_DNA"/>
</dbReference>
<evidence type="ECO:0000256" key="7">
    <source>
        <dbReference type="ARBA" id="ARBA00023242"/>
    </source>
</evidence>
<dbReference type="PANTHER" id="PTHR16515:SF49">
    <property type="entry name" value="GASTRULA ZINC FINGER PROTEIN XLCGF49.1-LIKE-RELATED"/>
    <property type="match status" value="1"/>
</dbReference>
<keyword evidence="5" id="KW-0862">Zinc</keyword>
<feature type="domain" description="C2H2-type" evidence="9">
    <location>
        <begin position="152"/>
        <end position="179"/>
    </location>
</feature>
<gene>
    <name evidence="10" type="ORF">ANN_27883</name>
</gene>